<proteinExistence type="predicted"/>
<name>A0A4U5MVQ8_STECR</name>
<evidence type="ECO:0000313" key="2">
    <source>
        <dbReference type="EMBL" id="TKR73936.1"/>
    </source>
</evidence>
<accession>A0A4U5MVQ8</accession>
<evidence type="ECO:0000256" key="1">
    <source>
        <dbReference type="SAM" id="MobiDB-lite"/>
    </source>
</evidence>
<protein>
    <submittedName>
        <fullName evidence="2">Uncharacterized protein</fullName>
    </submittedName>
</protein>
<feature type="compositionally biased region" description="Polar residues" evidence="1">
    <location>
        <begin position="106"/>
        <end position="117"/>
    </location>
</feature>
<dbReference type="EMBL" id="AZBU02000006">
    <property type="protein sequence ID" value="TKR73936.1"/>
    <property type="molecule type" value="Genomic_DNA"/>
</dbReference>
<dbReference type="OrthoDB" id="10496877at2759"/>
<feature type="region of interest" description="Disordered" evidence="1">
    <location>
        <begin position="98"/>
        <end position="117"/>
    </location>
</feature>
<sequence>MSFNVISHPSKDATAKMLDSIEQTLRKFQVKCEKAGLRNDDLVVEELPKVSVEHLKNPSHSSANKTFVTPSESQLWNPKDNTKRADASLLFFRSRDKAGQGRHYLDSSNTTSTVVEL</sequence>
<dbReference type="Proteomes" id="UP000298663">
    <property type="component" value="Unassembled WGS sequence"/>
</dbReference>
<organism evidence="2 3">
    <name type="scientific">Steinernema carpocapsae</name>
    <name type="common">Entomopathogenic nematode</name>
    <dbReference type="NCBI Taxonomy" id="34508"/>
    <lineage>
        <taxon>Eukaryota</taxon>
        <taxon>Metazoa</taxon>
        <taxon>Ecdysozoa</taxon>
        <taxon>Nematoda</taxon>
        <taxon>Chromadorea</taxon>
        <taxon>Rhabditida</taxon>
        <taxon>Tylenchina</taxon>
        <taxon>Panagrolaimomorpha</taxon>
        <taxon>Strongyloidoidea</taxon>
        <taxon>Steinernematidae</taxon>
        <taxon>Steinernema</taxon>
    </lineage>
</organism>
<keyword evidence="3" id="KW-1185">Reference proteome</keyword>
<reference evidence="2 3" key="2">
    <citation type="journal article" date="2019" name="G3 (Bethesda)">
        <title>Hybrid Assembly of the Genome of the Entomopathogenic Nematode Steinernema carpocapsae Identifies the X-Chromosome.</title>
        <authorList>
            <person name="Serra L."/>
            <person name="Macchietto M."/>
            <person name="Macias-Munoz A."/>
            <person name="McGill C.J."/>
            <person name="Rodriguez I.M."/>
            <person name="Rodriguez B."/>
            <person name="Murad R."/>
            <person name="Mortazavi A."/>
        </authorList>
    </citation>
    <scope>NUCLEOTIDE SEQUENCE [LARGE SCALE GENOMIC DNA]</scope>
    <source>
        <strain evidence="2 3">ALL</strain>
    </source>
</reference>
<reference evidence="2 3" key="1">
    <citation type="journal article" date="2015" name="Genome Biol.">
        <title>Comparative genomics of Steinernema reveals deeply conserved gene regulatory networks.</title>
        <authorList>
            <person name="Dillman A.R."/>
            <person name="Macchietto M."/>
            <person name="Porter C.F."/>
            <person name="Rogers A."/>
            <person name="Williams B."/>
            <person name="Antoshechkin I."/>
            <person name="Lee M.M."/>
            <person name="Goodwin Z."/>
            <person name="Lu X."/>
            <person name="Lewis E.E."/>
            <person name="Goodrich-Blair H."/>
            <person name="Stock S.P."/>
            <person name="Adams B.J."/>
            <person name="Sternberg P.W."/>
            <person name="Mortazavi A."/>
        </authorList>
    </citation>
    <scope>NUCLEOTIDE SEQUENCE [LARGE SCALE GENOMIC DNA]</scope>
    <source>
        <strain evidence="2 3">ALL</strain>
    </source>
</reference>
<gene>
    <name evidence="2" type="ORF">L596_021179</name>
</gene>
<comment type="caution">
    <text evidence="2">The sequence shown here is derived from an EMBL/GenBank/DDBJ whole genome shotgun (WGS) entry which is preliminary data.</text>
</comment>
<dbReference type="AlphaFoldDB" id="A0A4U5MVQ8"/>
<feature type="compositionally biased region" description="Polar residues" evidence="1">
    <location>
        <begin position="58"/>
        <end position="76"/>
    </location>
</feature>
<feature type="region of interest" description="Disordered" evidence="1">
    <location>
        <begin position="55"/>
        <end position="80"/>
    </location>
</feature>
<evidence type="ECO:0000313" key="3">
    <source>
        <dbReference type="Proteomes" id="UP000298663"/>
    </source>
</evidence>